<dbReference type="AlphaFoldDB" id="A0A6B0SQ86"/>
<reference evidence="3 4" key="1">
    <citation type="submission" date="2019-12" db="EMBL/GenBank/DDBJ databases">
        <title>Isolation and characterization of three novel carbon monoxide-oxidizing members of Halobacteria from salione crusts and soils.</title>
        <authorList>
            <person name="Myers M.R."/>
            <person name="King G.M."/>
        </authorList>
    </citation>
    <scope>NUCLEOTIDE SEQUENCE [LARGE SCALE GENOMIC DNA]</scope>
    <source>
        <strain evidence="3 4">WSA2</strain>
    </source>
</reference>
<protein>
    <submittedName>
        <fullName evidence="3">Methyltransferase domain-containing protein</fullName>
    </submittedName>
</protein>
<dbReference type="GO" id="GO:0032259">
    <property type="term" value="P:methylation"/>
    <property type="evidence" value="ECO:0007669"/>
    <property type="project" value="UniProtKB-KW"/>
</dbReference>
<feature type="compositionally biased region" description="Acidic residues" evidence="1">
    <location>
        <begin position="1"/>
        <end position="12"/>
    </location>
</feature>
<organism evidence="3 4">
    <name type="scientific">Halobaculum saliterrae</name>
    <dbReference type="NCBI Taxonomy" id="2073113"/>
    <lineage>
        <taxon>Archaea</taxon>
        <taxon>Methanobacteriati</taxon>
        <taxon>Methanobacteriota</taxon>
        <taxon>Stenosarchaea group</taxon>
        <taxon>Halobacteria</taxon>
        <taxon>Halobacteriales</taxon>
        <taxon>Haloferacaceae</taxon>
        <taxon>Halobaculum</taxon>
    </lineage>
</organism>
<dbReference type="SUPFAM" id="SSF53335">
    <property type="entry name" value="S-adenosyl-L-methionine-dependent methyltransferases"/>
    <property type="match status" value="1"/>
</dbReference>
<evidence type="ECO:0000256" key="1">
    <source>
        <dbReference type="SAM" id="MobiDB-lite"/>
    </source>
</evidence>
<dbReference type="InterPro" id="IPR041698">
    <property type="entry name" value="Methyltransf_25"/>
</dbReference>
<dbReference type="OrthoDB" id="56895at2157"/>
<accession>A0A6B0SQ86</accession>
<evidence type="ECO:0000313" key="3">
    <source>
        <dbReference type="EMBL" id="MXR40855.1"/>
    </source>
</evidence>
<name>A0A6B0SQ86_9EURY</name>
<keyword evidence="3" id="KW-0808">Transferase</keyword>
<dbReference type="Pfam" id="PF13649">
    <property type="entry name" value="Methyltransf_25"/>
    <property type="match status" value="1"/>
</dbReference>
<feature type="region of interest" description="Disordered" evidence="1">
    <location>
        <begin position="1"/>
        <end position="25"/>
    </location>
</feature>
<gene>
    <name evidence="3" type="ORF">GRX01_05805</name>
</gene>
<dbReference type="CDD" id="cd02440">
    <property type="entry name" value="AdoMet_MTases"/>
    <property type="match status" value="1"/>
</dbReference>
<evidence type="ECO:0000313" key="4">
    <source>
        <dbReference type="Proteomes" id="UP000437065"/>
    </source>
</evidence>
<sequence>MSTADSEADDAPTDGPDPFGRAIRDFANDERTEPLWCVDGDERLEHPIERFYFAERDESAYETLDTDGLTAPLLDLGAGAGRDALRFQERYDGEVVGMEPSDHLVATMRERGVASAVRGDMFALRESFQRDRFRAVYAHGTQLGLARPPHRLREFLSDLAHVTTDDAVAVLDNYDPDADGVRDLLGWRPDPTPGLGYRVMHFEYEGDVGDTLLFRPFAPDVLREACVGSEWSVAEVRYTNDHHYEAVLRKP</sequence>
<comment type="caution">
    <text evidence="3">The sequence shown here is derived from an EMBL/GenBank/DDBJ whole genome shotgun (WGS) entry which is preliminary data.</text>
</comment>
<evidence type="ECO:0000259" key="2">
    <source>
        <dbReference type="Pfam" id="PF13649"/>
    </source>
</evidence>
<feature type="domain" description="Methyltransferase" evidence="2">
    <location>
        <begin position="74"/>
        <end position="163"/>
    </location>
</feature>
<dbReference type="EMBL" id="WUUS01000003">
    <property type="protein sequence ID" value="MXR40855.1"/>
    <property type="molecule type" value="Genomic_DNA"/>
</dbReference>
<proteinExistence type="predicted"/>
<dbReference type="RefSeq" id="WP_159664412.1">
    <property type="nucleotide sequence ID" value="NZ_WUUS01000003.1"/>
</dbReference>
<dbReference type="InterPro" id="IPR029063">
    <property type="entry name" value="SAM-dependent_MTases_sf"/>
</dbReference>
<dbReference type="GO" id="GO:0008168">
    <property type="term" value="F:methyltransferase activity"/>
    <property type="evidence" value="ECO:0007669"/>
    <property type="project" value="UniProtKB-KW"/>
</dbReference>
<keyword evidence="4" id="KW-1185">Reference proteome</keyword>
<dbReference type="Gene3D" id="3.40.50.150">
    <property type="entry name" value="Vaccinia Virus protein VP39"/>
    <property type="match status" value="1"/>
</dbReference>
<keyword evidence="3" id="KW-0489">Methyltransferase</keyword>
<dbReference type="Proteomes" id="UP000437065">
    <property type="component" value="Unassembled WGS sequence"/>
</dbReference>